<gene>
    <name evidence="4" type="ORF">EB233_18735</name>
</gene>
<feature type="transmembrane region" description="Helical" evidence="2">
    <location>
        <begin position="294"/>
        <end position="320"/>
    </location>
</feature>
<dbReference type="InterPro" id="IPR030802">
    <property type="entry name" value="Permease_MalE"/>
</dbReference>
<dbReference type="Proteomes" id="UP000503339">
    <property type="component" value="Chromosome"/>
</dbReference>
<sequence length="395" mass="41786">MLTIGKRDASGTAASEADHQPRVAVGEEGGVLGCAFSGIWTTRTVALIDADMRSIEKRSGFKTLALDLSHIEKIDTAGAWLIDRLVSAFEKKNVEVRMQGQSEIASILLDAVAEAVRREPESGPERPPNIVIRALELIGRRVYEMRDDFLASMNILGATIRGAQMKLGRGHGVNPAAIFNQIDRMGVGAIPVVVLMSAIVGAIVAQQGAYQLSYFGADLLVVDLVGVLILRELGVLMTAIMIAGRSGSAITAEIGSMKMREEVDALKVIGLNPIGVLVFPRLVALVIALPCLTIIANFAALGGGMAAAWLYSGITPAAFIDRLRVAIDLSTIFAGLIKAPFMAMIIGTIASVEGMKVGGSAESLGQHVTASVVKSIFIVIILDGLFAIFYAAIEF</sequence>
<dbReference type="PROSITE" id="PS50801">
    <property type="entry name" value="STAS"/>
    <property type="match status" value="1"/>
</dbReference>
<dbReference type="Pfam" id="PF01740">
    <property type="entry name" value="STAS"/>
    <property type="match status" value="1"/>
</dbReference>
<organism evidence="4 5">
    <name type="scientific">Mesorhizobium erdmanii</name>
    <dbReference type="NCBI Taxonomy" id="1777866"/>
    <lineage>
        <taxon>Bacteria</taxon>
        <taxon>Pseudomonadati</taxon>
        <taxon>Pseudomonadota</taxon>
        <taxon>Alphaproteobacteria</taxon>
        <taxon>Hyphomicrobiales</taxon>
        <taxon>Phyllobacteriaceae</taxon>
        <taxon>Mesorhizobium</taxon>
    </lineage>
</organism>
<dbReference type="Pfam" id="PF02405">
    <property type="entry name" value="MlaE"/>
    <property type="match status" value="1"/>
</dbReference>
<feature type="domain" description="STAS" evidence="3">
    <location>
        <begin position="55"/>
        <end position="107"/>
    </location>
</feature>
<evidence type="ECO:0000256" key="1">
    <source>
        <dbReference type="SAM" id="MobiDB-lite"/>
    </source>
</evidence>
<dbReference type="PANTHER" id="PTHR30188:SF3">
    <property type="entry name" value="ABC TRANSPORTER PERMEASE"/>
    <property type="match status" value="1"/>
</dbReference>
<feature type="transmembrane region" description="Helical" evidence="2">
    <location>
        <begin position="332"/>
        <end position="352"/>
    </location>
</feature>
<protein>
    <submittedName>
        <fullName evidence="4">ABC transporter permease</fullName>
    </submittedName>
</protein>
<dbReference type="GO" id="GO:0043190">
    <property type="term" value="C:ATP-binding cassette (ABC) transporter complex"/>
    <property type="evidence" value="ECO:0007669"/>
    <property type="project" value="InterPro"/>
</dbReference>
<feature type="transmembrane region" description="Helical" evidence="2">
    <location>
        <begin position="185"/>
        <end position="204"/>
    </location>
</feature>
<name>A0A6M7UM92_9HYPH</name>
<keyword evidence="2" id="KW-0472">Membrane</keyword>
<keyword evidence="2" id="KW-1133">Transmembrane helix</keyword>
<dbReference type="InterPro" id="IPR036513">
    <property type="entry name" value="STAS_dom_sf"/>
</dbReference>
<dbReference type="SUPFAM" id="SSF52091">
    <property type="entry name" value="SpoIIaa-like"/>
    <property type="match status" value="1"/>
</dbReference>
<dbReference type="GO" id="GO:0005548">
    <property type="term" value="F:phospholipid transporter activity"/>
    <property type="evidence" value="ECO:0007669"/>
    <property type="project" value="TreeGrafter"/>
</dbReference>
<feature type="region of interest" description="Disordered" evidence="1">
    <location>
        <begin position="1"/>
        <end position="21"/>
    </location>
</feature>
<dbReference type="KEGG" id="merd:EB233_18735"/>
<feature type="transmembrane region" description="Helical" evidence="2">
    <location>
        <begin position="224"/>
        <end position="244"/>
    </location>
</feature>
<feature type="transmembrane region" description="Helical" evidence="2">
    <location>
        <begin position="265"/>
        <end position="288"/>
    </location>
</feature>
<accession>A0A6M7UM92</accession>
<evidence type="ECO:0000259" key="3">
    <source>
        <dbReference type="PROSITE" id="PS50801"/>
    </source>
</evidence>
<dbReference type="RefSeq" id="WP_027052001.1">
    <property type="nucleotide sequence ID" value="NZ_CP033361.1"/>
</dbReference>
<dbReference type="EMBL" id="CP033361">
    <property type="protein sequence ID" value="QKC77283.1"/>
    <property type="molecule type" value="Genomic_DNA"/>
</dbReference>
<proteinExistence type="predicted"/>
<dbReference type="InterPro" id="IPR002645">
    <property type="entry name" value="STAS_dom"/>
</dbReference>
<evidence type="ECO:0000313" key="5">
    <source>
        <dbReference type="Proteomes" id="UP000503339"/>
    </source>
</evidence>
<dbReference type="AlphaFoldDB" id="A0A6M7UM92"/>
<evidence type="ECO:0000256" key="2">
    <source>
        <dbReference type="SAM" id="Phobius"/>
    </source>
</evidence>
<keyword evidence="5" id="KW-1185">Reference proteome</keyword>
<feature type="transmembrane region" description="Helical" evidence="2">
    <location>
        <begin position="372"/>
        <end position="393"/>
    </location>
</feature>
<reference evidence="4 5" key="1">
    <citation type="submission" date="2018-10" db="EMBL/GenBank/DDBJ databases">
        <authorList>
            <person name="Perry B.J."/>
            <person name="Sullivan J.T."/>
            <person name="Murphy R.J.T."/>
            <person name="Ramsay J.P."/>
            <person name="Ronson C.W."/>
        </authorList>
    </citation>
    <scope>NUCLEOTIDE SEQUENCE [LARGE SCALE GENOMIC DNA]</scope>
    <source>
        <strain evidence="4 5">NZP2014</strain>
    </source>
</reference>
<dbReference type="PANTHER" id="PTHR30188">
    <property type="entry name" value="ABC TRANSPORTER PERMEASE PROTEIN-RELATED"/>
    <property type="match status" value="1"/>
</dbReference>
<keyword evidence="2" id="KW-0812">Transmembrane</keyword>
<evidence type="ECO:0000313" key="4">
    <source>
        <dbReference type="EMBL" id="QKC77283.1"/>
    </source>
</evidence>